<sequence length="249" mass="28585">MAMKYFLFLAAAAAGFLPVLTLRYKAARARFKSLLTESPIIQEQIVNLHNKIRREVVPSASNMVKMSWSEEAAENARTVSKYCDTVESDVVDRRLANTFCGENIHLAPFPYSWSNVIEIWYNESKNFKYGEYISQDEVVTRHYTQLVWATSYLIGCGVAVCRQQRIFHYLYICHYCHEGNDPETIYLPYKEGPPCGDCPNHCDDKLCTNPCLFFDERTNCEIQVKHLGCSHPSVQLFCKASCNCDTEIK</sequence>
<dbReference type="Proteomes" id="UP000001811">
    <property type="component" value="Chromosome 12"/>
</dbReference>
<dbReference type="AlphaFoldDB" id="G1TN97"/>
<feature type="disulfide bond" evidence="3">
    <location>
        <begin position="229"/>
        <end position="242"/>
    </location>
</feature>
<comment type="similarity">
    <text evidence="1">Belongs to the CRISP family.</text>
</comment>
<reference evidence="5" key="3">
    <citation type="submission" date="2025-09" db="UniProtKB">
        <authorList>
            <consortium name="Ensembl"/>
        </authorList>
    </citation>
    <scope>IDENTIFICATION</scope>
    <source>
        <strain evidence="5">Thorbecke</strain>
    </source>
</reference>
<dbReference type="InterPro" id="IPR003582">
    <property type="entry name" value="ShKT_dom"/>
</dbReference>
<dbReference type="eggNOG" id="KOG3017">
    <property type="taxonomic scope" value="Eukaryota"/>
</dbReference>
<gene>
    <name evidence="5" type="primary">CRISP1</name>
</gene>
<proteinExistence type="inferred from homology"/>
<dbReference type="Pfam" id="PF08562">
    <property type="entry name" value="Crisp"/>
    <property type="match status" value="1"/>
</dbReference>
<protein>
    <submittedName>
        <fullName evidence="5">Cysteine rich secretory protein 1</fullName>
    </submittedName>
</protein>
<evidence type="ECO:0000313" key="6">
    <source>
        <dbReference type="Proteomes" id="UP000001811"/>
    </source>
</evidence>
<dbReference type="InterPro" id="IPR001283">
    <property type="entry name" value="CRISP-related"/>
</dbReference>
<dbReference type="InterPro" id="IPR018244">
    <property type="entry name" value="Allrgn_V5/Tpx1_CS"/>
</dbReference>
<dbReference type="KEGG" id="ocu:100359052"/>
<dbReference type="PROSITE" id="PS01009">
    <property type="entry name" value="CRISP_1"/>
    <property type="match status" value="1"/>
</dbReference>
<dbReference type="SUPFAM" id="SSF55797">
    <property type="entry name" value="PR-1-like"/>
    <property type="match status" value="1"/>
</dbReference>
<feature type="disulfide bond" evidence="3">
    <location>
        <begin position="220"/>
        <end position="238"/>
    </location>
</feature>
<dbReference type="PaxDb" id="9986-ENSOCUP00000018466"/>
<dbReference type="SMART" id="SM00198">
    <property type="entry name" value="SCP"/>
    <property type="match status" value="1"/>
</dbReference>
<dbReference type="STRING" id="9986.ENSOCUP00000018466"/>
<dbReference type="EMBL" id="AAGW02018178">
    <property type="status" value="NOT_ANNOTATED_CDS"/>
    <property type="molecule type" value="Genomic_DNA"/>
</dbReference>
<dbReference type="Bgee" id="ENSOCUG00000025156">
    <property type="expression patterns" value="Expressed in testis"/>
</dbReference>
<comment type="caution">
    <text evidence="3">Lacks conserved residue(s) required for the propagation of feature annotation.</text>
</comment>
<dbReference type="PROSITE" id="PS01010">
    <property type="entry name" value="CRISP_2"/>
    <property type="match status" value="1"/>
</dbReference>
<feature type="domain" description="ShKT" evidence="4">
    <location>
        <begin position="211"/>
        <end position="244"/>
    </location>
</feature>
<dbReference type="CTD" id="167"/>
<dbReference type="InterPro" id="IPR013871">
    <property type="entry name" value="Cysteine_rich_secretory"/>
</dbReference>
<keyword evidence="6" id="KW-1185">Reference proteome</keyword>
<evidence type="ECO:0000256" key="2">
    <source>
        <dbReference type="ARBA" id="ARBA00023157"/>
    </source>
</evidence>
<dbReference type="Gene3D" id="3.40.33.10">
    <property type="entry name" value="CAP"/>
    <property type="match status" value="1"/>
</dbReference>
<dbReference type="InterPro" id="IPR014044">
    <property type="entry name" value="CAP_dom"/>
</dbReference>
<dbReference type="FunFam" id="1.10.10.740:FF:000001">
    <property type="entry name" value="Cysteine-rich secretory protein 2"/>
    <property type="match status" value="1"/>
</dbReference>
<dbReference type="PRINTS" id="PR00837">
    <property type="entry name" value="V5TPXLIKE"/>
</dbReference>
<dbReference type="PRINTS" id="PR00838">
    <property type="entry name" value="V5ALLERGEN"/>
</dbReference>
<dbReference type="GeneID" id="100359052"/>
<reference evidence="5" key="2">
    <citation type="submission" date="2025-08" db="UniProtKB">
        <authorList>
            <consortium name="Ensembl"/>
        </authorList>
    </citation>
    <scope>IDENTIFICATION</scope>
    <source>
        <strain evidence="5">Thorbecke</strain>
    </source>
</reference>
<dbReference type="Pfam" id="PF00188">
    <property type="entry name" value="CAP"/>
    <property type="match status" value="1"/>
</dbReference>
<reference evidence="5 6" key="1">
    <citation type="journal article" date="2011" name="Nature">
        <title>A high-resolution map of human evolutionary constraint using 29 mammals.</title>
        <authorList>
            <person name="Lindblad-Toh K."/>
            <person name="Garber M."/>
            <person name="Zuk O."/>
            <person name="Lin M.F."/>
            <person name="Parker B.J."/>
            <person name="Washietl S."/>
            <person name="Kheradpour P."/>
            <person name="Ernst J."/>
            <person name="Jordan G."/>
            <person name="Mauceli E."/>
            <person name="Ward L.D."/>
            <person name="Lowe C.B."/>
            <person name="Holloway A.K."/>
            <person name="Clamp M."/>
            <person name="Gnerre S."/>
            <person name="Alfoldi J."/>
            <person name="Beal K."/>
            <person name="Chang J."/>
            <person name="Clawson H."/>
            <person name="Cuff J."/>
            <person name="Di Palma F."/>
            <person name="Fitzgerald S."/>
            <person name="Flicek P."/>
            <person name="Guttman M."/>
            <person name="Hubisz M.J."/>
            <person name="Jaffe D.B."/>
            <person name="Jungreis I."/>
            <person name="Kent W.J."/>
            <person name="Kostka D."/>
            <person name="Lara M."/>
            <person name="Martins A.L."/>
            <person name="Massingham T."/>
            <person name="Moltke I."/>
            <person name="Raney B.J."/>
            <person name="Rasmussen M.D."/>
            <person name="Robinson J."/>
            <person name="Stark A."/>
            <person name="Vilella A.J."/>
            <person name="Wen J."/>
            <person name="Xie X."/>
            <person name="Zody M.C."/>
            <person name="Baldwin J."/>
            <person name="Bloom T."/>
            <person name="Chin C.W."/>
            <person name="Heiman D."/>
            <person name="Nicol R."/>
            <person name="Nusbaum C."/>
            <person name="Young S."/>
            <person name="Wilkinson J."/>
            <person name="Worley K.C."/>
            <person name="Kovar C.L."/>
            <person name="Muzny D.M."/>
            <person name="Gibbs R.A."/>
            <person name="Cree A."/>
            <person name="Dihn H.H."/>
            <person name="Fowler G."/>
            <person name="Jhangiani S."/>
            <person name="Joshi V."/>
            <person name="Lee S."/>
            <person name="Lewis L.R."/>
            <person name="Nazareth L.V."/>
            <person name="Okwuonu G."/>
            <person name="Santibanez J."/>
            <person name="Warren W.C."/>
            <person name="Mardis E.R."/>
            <person name="Weinstock G.M."/>
            <person name="Wilson R.K."/>
            <person name="Delehaunty K."/>
            <person name="Dooling D."/>
            <person name="Fronik C."/>
            <person name="Fulton L."/>
            <person name="Fulton B."/>
            <person name="Graves T."/>
            <person name="Minx P."/>
            <person name="Sodergren E."/>
            <person name="Birney E."/>
            <person name="Margulies E.H."/>
            <person name="Herrero J."/>
            <person name="Green E.D."/>
            <person name="Haussler D."/>
            <person name="Siepel A."/>
            <person name="Goldman N."/>
            <person name="Pollard K.S."/>
            <person name="Pedersen J.S."/>
            <person name="Lander E.S."/>
            <person name="Kellis M."/>
        </authorList>
    </citation>
    <scope>NUCLEOTIDE SEQUENCE [LARGE SCALE GENOMIC DNA]</scope>
    <source>
        <strain evidence="5 6">Thorbecke inbred</strain>
    </source>
</reference>
<dbReference type="Gene3D" id="1.10.10.740">
    <property type="entry name" value="Crisp domain"/>
    <property type="match status" value="1"/>
</dbReference>
<keyword evidence="2 3" id="KW-1015">Disulfide bond</keyword>
<dbReference type="SUPFAM" id="SSF57546">
    <property type="entry name" value="Crisp domain-like"/>
    <property type="match status" value="1"/>
</dbReference>
<name>G1TN97_RABIT</name>
<dbReference type="OMA" id="YDEYTDC"/>
<dbReference type="GO" id="GO:0005576">
    <property type="term" value="C:extracellular region"/>
    <property type="evidence" value="ECO:0007669"/>
    <property type="project" value="InterPro"/>
</dbReference>
<accession>G1TN97</accession>
<organism evidence="5 6">
    <name type="scientific">Oryctolagus cuniculus</name>
    <name type="common">Rabbit</name>
    <dbReference type="NCBI Taxonomy" id="9986"/>
    <lineage>
        <taxon>Eukaryota</taxon>
        <taxon>Metazoa</taxon>
        <taxon>Chordata</taxon>
        <taxon>Craniata</taxon>
        <taxon>Vertebrata</taxon>
        <taxon>Euteleostomi</taxon>
        <taxon>Mammalia</taxon>
        <taxon>Eutheria</taxon>
        <taxon>Euarchontoglires</taxon>
        <taxon>Glires</taxon>
        <taxon>Lagomorpha</taxon>
        <taxon>Leporidae</taxon>
        <taxon>Oryctolagus</taxon>
    </lineage>
</organism>
<dbReference type="PROSITE" id="PS51670">
    <property type="entry name" value="SHKT"/>
    <property type="match status" value="1"/>
</dbReference>
<dbReference type="Ensembl" id="ENSOCUT00000029264.3">
    <property type="protein sequence ID" value="ENSOCUP00000018466.2"/>
    <property type="gene ID" value="ENSOCUG00000025156.3"/>
</dbReference>
<dbReference type="SMR" id="G1TN97"/>
<dbReference type="InterPro" id="IPR042076">
    <property type="entry name" value="Crisp-like_dom"/>
</dbReference>
<evidence type="ECO:0000259" key="4">
    <source>
        <dbReference type="PROSITE" id="PS51670"/>
    </source>
</evidence>
<dbReference type="InParanoid" id="G1TN97"/>
<dbReference type="InterPro" id="IPR002413">
    <property type="entry name" value="V5_allergen-like"/>
</dbReference>
<dbReference type="FunFam" id="3.40.33.10:FF:000005">
    <property type="entry name" value="Cysteine-rich secretory protein 2"/>
    <property type="match status" value="1"/>
</dbReference>
<dbReference type="PANTHER" id="PTHR10334">
    <property type="entry name" value="CYSTEINE-RICH SECRETORY PROTEIN-RELATED"/>
    <property type="match status" value="1"/>
</dbReference>
<dbReference type="OrthoDB" id="737510at2759"/>
<dbReference type="HOGENOM" id="CLU_035730_2_1_1"/>
<evidence type="ECO:0000313" key="5">
    <source>
        <dbReference type="Ensembl" id="ENSOCUP00000018466.2"/>
    </source>
</evidence>
<dbReference type="GeneTree" id="ENSGT00940000162362"/>
<dbReference type="EMBL" id="AAGW02018179">
    <property type="status" value="NOT_ANNOTATED_CDS"/>
    <property type="molecule type" value="Genomic_DNA"/>
</dbReference>
<dbReference type="FunCoup" id="G1TN97">
    <property type="interactions" value="13"/>
</dbReference>
<dbReference type="InterPro" id="IPR035940">
    <property type="entry name" value="CAP_sf"/>
</dbReference>
<evidence type="ECO:0000256" key="3">
    <source>
        <dbReference type="PROSITE-ProRule" id="PRU01005"/>
    </source>
</evidence>
<evidence type="ECO:0000256" key="1">
    <source>
        <dbReference type="ARBA" id="ARBA00009923"/>
    </source>
</evidence>